<accession>A0ABR2U0Z7</accession>
<sequence>MEHSTQNFDYASIQSTTPQVNSSEALQIAPVLGLKLSQTPEFLQRLQQLAEKQSLKLSNLRRQLNSKTGYSSAKPKSKNVFMRQIMNKMKAESFPISLIKIGSWERVSRNGADLVAKCYFAKRKLVWEILENGLKNKIEFQWSDITSMKVSMQENQSAILEIELNSPPSFYHEMDPQPRKHAQWKDADDFTGGQARTFRRQCLEFSPGVLEKPLDKLLKYDTRLSRLMQQDFPTLKSPYFDLSFDYGGKGNLNFEQQQQQFLSFSNVPTYDHITPNPSYSALSDKGFAEQIRNEMPLWDPRMNNVRDSFIHIDIDDQVFNEMSLWGQGMNNVGDTLDANQVGEMYFATSSSGFQVINSTTSFQNSEEEEEEELAGLVPSFSTSFEILNDHLQTMLVDNSQVGLYNGIVMENNSNNITANYELNVVDNVVVMSNNLSSSRPQSPVVRAPQIVLPRSVPDTSTNMVQDNSLFYLSASSNPTLQYFSGYTSK</sequence>
<gene>
    <name evidence="2" type="ORF">V6N11_071755</name>
</gene>
<dbReference type="Pfam" id="PF24818">
    <property type="entry name" value="PH_TRF2_HOY1"/>
    <property type="match status" value="1"/>
</dbReference>
<dbReference type="PANTHER" id="PTHR33494:SF5">
    <property type="entry name" value="F10A16.6 PROTEIN"/>
    <property type="match status" value="1"/>
</dbReference>
<dbReference type="Proteomes" id="UP001396334">
    <property type="component" value="Unassembled WGS sequence"/>
</dbReference>
<dbReference type="EMBL" id="JBBPBN010000003">
    <property type="protein sequence ID" value="KAK9043410.1"/>
    <property type="molecule type" value="Genomic_DNA"/>
</dbReference>
<reference evidence="2 3" key="1">
    <citation type="journal article" date="2024" name="G3 (Bethesda)">
        <title>Genome assembly of Hibiscus sabdariffa L. provides insights into metabolisms of medicinal natural products.</title>
        <authorList>
            <person name="Kim T."/>
        </authorList>
    </citation>
    <scope>NUCLEOTIDE SEQUENCE [LARGE SCALE GENOMIC DNA]</scope>
    <source>
        <strain evidence="2">TK-2024</strain>
        <tissue evidence="2">Old leaves</tissue>
    </source>
</reference>
<name>A0ABR2U0Z7_9ROSI</name>
<keyword evidence="3" id="KW-1185">Reference proteome</keyword>
<dbReference type="InterPro" id="IPR057939">
    <property type="entry name" value="TRF2_HOY1_PH"/>
</dbReference>
<protein>
    <recommendedName>
        <fullName evidence="1">TRF2/HOY1 PH-like domain-containing protein</fullName>
    </recommendedName>
</protein>
<feature type="domain" description="TRF2/HOY1 PH-like" evidence="1">
    <location>
        <begin position="94"/>
        <end position="211"/>
    </location>
</feature>
<proteinExistence type="predicted"/>
<comment type="caution">
    <text evidence="2">The sequence shown here is derived from an EMBL/GenBank/DDBJ whole genome shotgun (WGS) entry which is preliminary data.</text>
</comment>
<evidence type="ECO:0000313" key="3">
    <source>
        <dbReference type="Proteomes" id="UP001396334"/>
    </source>
</evidence>
<evidence type="ECO:0000259" key="1">
    <source>
        <dbReference type="Pfam" id="PF24818"/>
    </source>
</evidence>
<evidence type="ECO:0000313" key="2">
    <source>
        <dbReference type="EMBL" id="KAK9043410.1"/>
    </source>
</evidence>
<organism evidence="2 3">
    <name type="scientific">Hibiscus sabdariffa</name>
    <name type="common">roselle</name>
    <dbReference type="NCBI Taxonomy" id="183260"/>
    <lineage>
        <taxon>Eukaryota</taxon>
        <taxon>Viridiplantae</taxon>
        <taxon>Streptophyta</taxon>
        <taxon>Embryophyta</taxon>
        <taxon>Tracheophyta</taxon>
        <taxon>Spermatophyta</taxon>
        <taxon>Magnoliopsida</taxon>
        <taxon>eudicotyledons</taxon>
        <taxon>Gunneridae</taxon>
        <taxon>Pentapetalae</taxon>
        <taxon>rosids</taxon>
        <taxon>malvids</taxon>
        <taxon>Malvales</taxon>
        <taxon>Malvaceae</taxon>
        <taxon>Malvoideae</taxon>
        <taxon>Hibiscus</taxon>
    </lineage>
</organism>
<dbReference type="PANTHER" id="PTHR33494">
    <property type="entry name" value="OS02G0793800 PROTEIN"/>
    <property type="match status" value="1"/>
</dbReference>